<dbReference type="Gene3D" id="1.20.58.520">
    <property type="entry name" value="Amidohydrolase"/>
    <property type="match status" value="1"/>
</dbReference>
<dbReference type="InterPro" id="IPR006680">
    <property type="entry name" value="Amidohydro-rel"/>
</dbReference>
<dbReference type="Gene3D" id="2.30.40.10">
    <property type="entry name" value="Urease, subunit C, domain 1"/>
    <property type="match status" value="1"/>
</dbReference>
<dbReference type="Pfam" id="PF01979">
    <property type="entry name" value="Amidohydro_1"/>
    <property type="match status" value="1"/>
</dbReference>
<feature type="signal peptide" evidence="1">
    <location>
        <begin position="1"/>
        <end position="27"/>
    </location>
</feature>
<evidence type="ECO:0000256" key="1">
    <source>
        <dbReference type="SAM" id="SignalP"/>
    </source>
</evidence>
<keyword evidence="1" id="KW-0732">Signal</keyword>
<keyword evidence="4" id="KW-1185">Reference proteome</keyword>
<dbReference type="Proteomes" id="UP001596425">
    <property type="component" value="Unassembled WGS sequence"/>
</dbReference>
<accession>A0ABW1YQ19</accession>
<dbReference type="SUPFAM" id="SSF51338">
    <property type="entry name" value="Composite domain of metallo-dependent hydrolases"/>
    <property type="match status" value="1"/>
</dbReference>
<gene>
    <name evidence="3" type="ORF">ACFQBM_16345</name>
</gene>
<dbReference type="InterPro" id="IPR051781">
    <property type="entry name" value="Metallo-dep_Hydrolase"/>
</dbReference>
<dbReference type="PANTHER" id="PTHR43135">
    <property type="entry name" value="ALPHA-D-RIBOSE 1-METHYLPHOSPHONATE 5-TRIPHOSPHATE DIPHOSPHATASE"/>
    <property type="match status" value="1"/>
</dbReference>
<comment type="caution">
    <text evidence="3">The sequence shown here is derived from an EMBL/GenBank/DDBJ whole genome shotgun (WGS) entry which is preliminary data.</text>
</comment>
<organism evidence="3 4">
    <name type="scientific">Microbulbifer taiwanensis</name>
    <dbReference type="NCBI Taxonomy" id="986746"/>
    <lineage>
        <taxon>Bacteria</taxon>
        <taxon>Pseudomonadati</taxon>
        <taxon>Pseudomonadota</taxon>
        <taxon>Gammaproteobacteria</taxon>
        <taxon>Cellvibrionales</taxon>
        <taxon>Microbulbiferaceae</taxon>
        <taxon>Microbulbifer</taxon>
    </lineage>
</organism>
<dbReference type="SUPFAM" id="SSF51556">
    <property type="entry name" value="Metallo-dependent hydrolases"/>
    <property type="match status" value="1"/>
</dbReference>
<evidence type="ECO:0000259" key="2">
    <source>
        <dbReference type="Pfam" id="PF01979"/>
    </source>
</evidence>
<sequence length="685" mass="75681">MKRSIQFTSIPAALTAAIVTFSSQLHADTLEYVFYDKEGIAGTEIIEQTGTKVSGELKLGWNNRRLNLTENFTIGKGEMPSQLHIEGISPFGAPVNEEFSIKDGVASWSSTDERGNAKSSEPQFYIPKNSTLAVNSQLVKALLADTDRTIELLPQGQAQLQQLDKITLTQGDKKQTVYLYGVSGLWFTPQLGWYDEDGNLFAEDEGGWFAILRKGWDKSHLEQLKQRQISAADDYLQQLAAEQTHKSVGPILISNVDLVDVEAGELLEKRHLLIEDGKIVRISTSPISAAGATRIDGRGMTLMPGLWDMHGHLSPSDGALNMAAGIINVRDIGNTHENIMRVTKLFDSGKIIGGDVYRAGFMDRESENAMRMGKTAESLEHAKEIVDWYADRGYQQIKTYSSMEPEWIAPLAEHIHSRGLRLSGHIPAFMTAEEAVDAGFDEIQHINMLFLNFMGSIDTRKKLRFTEVGEHAHELDLDSEEVAAFLDKLAKKGTVVDTTTTVFSSMLLREPGKLDPEFANIADHLPINVRRQFIGAELDVKPEHRHDYDLSAEALLNMVRKLHQHKVSMVAGTDGIPGFTLLRELELYAKAGIPNADVLRTATVVPARVVGALNRSGTIAVGKEADLVLLDGNPLEDISALRRTALVIEGQNLYRPDRLYRALGIEPFQESVPFKLNGSATVATN</sequence>
<name>A0ABW1YQ19_9GAMM</name>
<reference evidence="4" key="1">
    <citation type="journal article" date="2019" name="Int. J. Syst. Evol. Microbiol.">
        <title>The Global Catalogue of Microorganisms (GCM) 10K type strain sequencing project: providing services to taxonomists for standard genome sequencing and annotation.</title>
        <authorList>
            <consortium name="The Broad Institute Genomics Platform"/>
            <consortium name="The Broad Institute Genome Sequencing Center for Infectious Disease"/>
            <person name="Wu L."/>
            <person name="Ma J."/>
        </authorList>
    </citation>
    <scope>NUCLEOTIDE SEQUENCE [LARGE SCALE GENOMIC DNA]</scope>
    <source>
        <strain evidence="4">CGMCC 1.13718</strain>
    </source>
</reference>
<dbReference type="EMBL" id="JBHSVR010000001">
    <property type="protein sequence ID" value="MFC6634859.1"/>
    <property type="molecule type" value="Genomic_DNA"/>
</dbReference>
<proteinExistence type="predicted"/>
<evidence type="ECO:0000313" key="4">
    <source>
        <dbReference type="Proteomes" id="UP001596425"/>
    </source>
</evidence>
<dbReference type="InterPro" id="IPR032466">
    <property type="entry name" value="Metal_Hydrolase"/>
</dbReference>
<dbReference type="InterPro" id="IPR011059">
    <property type="entry name" value="Metal-dep_hydrolase_composite"/>
</dbReference>
<protein>
    <submittedName>
        <fullName evidence="3">Amidohydrolase family protein</fullName>
    </submittedName>
</protein>
<dbReference type="Gene3D" id="3.30.110.90">
    <property type="entry name" value="Amidohydrolase"/>
    <property type="match status" value="1"/>
</dbReference>
<dbReference type="PANTHER" id="PTHR43135:SF3">
    <property type="entry name" value="ALPHA-D-RIBOSE 1-METHYLPHOSPHONATE 5-TRIPHOSPHATE DIPHOSPHATASE"/>
    <property type="match status" value="1"/>
</dbReference>
<evidence type="ECO:0000313" key="3">
    <source>
        <dbReference type="EMBL" id="MFC6634859.1"/>
    </source>
</evidence>
<feature type="chain" id="PRO_5046990187" evidence="1">
    <location>
        <begin position="28"/>
        <end position="685"/>
    </location>
</feature>
<feature type="domain" description="Amidohydrolase-related" evidence="2">
    <location>
        <begin position="323"/>
        <end position="643"/>
    </location>
</feature>
<dbReference type="Gene3D" id="3.40.50.10910">
    <property type="entry name" value="Amidohydrolase"/>
    <property type="match status" value="1"/>
</dbReference>
<dbReference type="RefSeq" id="WP_193191288.1">
    <property type="nucleotide sequence ID" value="NZ_JACZFR010000017.1"/>
</dbReference>